<gene>
    <name evidence="5" type="ORF">GCM10009801_59580</name>
</gene>
<dbReference type="RefSeq" id="WP_344532473.1">
    <property type="nucleotide sequence ID" value="NZ_BAAAPE010000015.1"/>
</dbReference>
<sequence length="198" mass="22323">MIKGIDVASYQPEKYSTKGMDFVFIKITEGKSYTNPKWVAQRKTARDAELVTGFYHFVRPGSMKTQADYFLSKINLVAGDMLVLDWEDTGVSNAQKDDWIKYVQDKRPDHKVLLYCNVNFWLNRDTTSFAGDGLWIAHYNGKPGKPGVKHPWRFHQYTSKPIDTNLGNFDSREALREWAGGAKSSSEGGSDPEGGSEG</sequence>
<dbReference type="GO" id="GO:0016787">
    <property type="term" value="F:hydrolase activity"/>
    <property type="evidence" value="ECO:0007669"/>
    <property type="project" value="UniProtKB-KW"/>
</dbReference>
<feature type="compositionally biased region" description="Low complexity" evidence="4">
    <location>
        <begin position="179"/>
        <end position="189"/>
    </location>
</feature>
<dbReference type="InterPro" id="IPR002053">
    <property type="entry name" value="Glyco_hydro_25"/>
</dbReference>
<dbReference type="EMBL" id="BAAAPE010000015">
    <property type="protein sequence ID" value="GAA2092819.1"/>
    <property type="molecule type" value="Genomic_DNA"/>
</dbReference>
<proteinExistence type="inferred from homology"/>
<evidence type="ECO:0000256" key="3">
    <source>
        <dbReference type="ARBA" id="ARBA00023295"/>
    </source>
</evidence>
<dbReference type="PANTHER" id="PTHR34135">
    <property type="entry name" value="LYSOZYME"/>
    <property type="match status" value="1"/>
</dbReference>
<dbReference type="PANTHER" id="PTHR34135:SF2">
    <property type="entry name" value="LYSOZYME"/>
    <property type="match status" value="1"/>
</dbReference>
<dbReference type="Proteomes" id="UP001500016">
    <property type="component" value="Unassembled WGS sequence"/>
</dbReference>
<feature type="region of interest" description="Disordered" evidence="4">
    <location>
        <begin position="178"/>
        <end position="198"/>
    </location>
</feature>
<keyword evidence="3" id="KW-0326">Glycosidase</keyword>
<reference evidence="5 6" key="1">
    <citation type="journal article" date="2019" name="Int. J. Syst. Evol. Microbiol.">
        <title>The Global Catalogue of Microorganisms (GCM) 10K type strain sequencing project: providing services to taxonomists for standard genome sequencing and annotation.</title>
        <authorList>
            <consortium name="The Broad Institute Genomics Platform"/>
            <consortium name="The Broad Institute Genome Sequencing Center for Infectious Disease"/>
            <person name="Wu L."/>
            <person name="Ma J."/>
        </authorList>
    </citation>
    <scope>NUCLEOTIDE SEQUENCE [LARGE SCALE GENOMIC DNA]</scope>
    <source>
        <strain evidence="5 6">JCM 15478</strain>
    </source>
</reference>
<keyword evidence="6" id="KW-1185">Reference proteome</keyword>
<evidence type="ECO:0000256" key="4">
    <source>
        <dbReference type="SAM" id="MobiDB-lite"/>
    </source>
</evidence>
<organism evidence="5 6">
    <name type="scientific">Streptomyces albiaxialis</name>
    <dbReference type="NCBI Taxonomy" id="329523"/>
    <lineage>
        <taxon>Bacteria</taxon>
        <taxon>Bacillati</taxon>
        <taxon>Actinomycetota</taxon>
        <taxon>Actinomycetes</taxon>
        <taxon>Kitasatosporales</taxon>
        <taxon>Streptomycetaceae</taxon>
        <taxon>Streptomyces</taxon>
    </lineage>
</organism>
<accession>A0ABN2WJ23</accession>
<dbReference type="SUPFAM" id="SSF51445">
    <property type="entry name" value="(Trans)glycosidases"/>
    <property type="match status" value="1"/>
</dbReference>
<dbReference type="Gene3D" id="3.20.20.80">
    <property type="entry name" value="Glycosidases"/>
    <property type="match status" value="1"/>
</dbReference>
<evidence type="ECO:0000313" key="6">
    <source>
        <dbReference type="Proteomes" id="UP001500016"/>
    </source>
</evidence>
<evidence type="ECO:0000256" key="1">
    <source>
        <dbReference type="ARBA" id="ARBA00010646"/>
    </source>
</evidence>
<dbReference type="PROSITE" id="PS51904">
    <property type="entry name" value="GLYCOSYL_HYDROL_F25_2"/>
    <property type="match status" value="1"/>
</dbReference>
<evidence type="ECO:0000256" key="2">
    <source>
        <dbReference type="ARBA" id="ARBA00022801"/>
    </source>
</evidence>
<dbReference type="Pfam" id="PF01183">
    <property type="entry name" value="Glyco_hydro_25"/>
    <property type="match status" value="1"/>
</dbReference>
<dbReference type="InterPro" id="IPR018077">
    <property type="entry name" value="Glyco_hydro_fam25_subgr"/>
</dbReference>
<dbReference type="InterPro" id="IPR017853">
    <property type="entry name" value="GH"/>
</dbReference>
<dbReference type="CDD" id="cd00599">
    <property type="entry name" value="GH25_muramidase"/>
    <property type="match status" value="1"/>
</dbReference>
<comment type="caution">
    <text evidence="5">The sequence shown here is derived from an EMBL/GenBank/DDBJ whole genome shotgun (WGS) entry which is preliminary data.</text>
</comment>
<name>A0ABN2WJ23_9ACTN</name>
<dbReference type="SMART" id="SM00641">
    <property type="entry name" value="Glyco_25"/>
    <property type="match status" value="1"/>
</dbReference>
<keyword evidence="2 5" id="KW-0378">Hydrolase</keyword>
<comment type="similarity">
    <text evidence="1">Belongs to the glycosyl hydrolase 25 family.</text>
</comment>
<evidence type="ECO:0000313" key="5">
    <source>
        <dbReference type="EMBL" id="GAA2092819.1"/>
    </source>
</evidence>
<protein>
    <submittedName>
        <fullName evidence="5">Glycoside hydrolase family 25 protein</fullName>
    </submittedName>
</protein>